<dbReference type="EMBL" id="JBHRXK010000011">
    <property type="protein sequence ID" value="MFC3552405.1"/>
    <property type="molecule type" value="Genomic_DNA"/>
</dbReference>
<keyword evidence="3" id="KW-1185">Reference proteome</keyword>
<organism evidence="2 3">
    <name type="scientific">Lysobacter cavernae</name>
    <dbReference type="NCBI Taxonomy" id="1685901"/>
    <lineage>
        <taxon>Bacteria</taxon>
        <taxon>Pseudomonadati</taxon>
        <taxon>Pseudomonadota</taxon>
        <taxon>Gammaproteobacteria</taxon>
        <taxon>Lysobacterales</taxon>
        <taxon>Lysobacteraceae</taxon>
        <taxon>Lysobacter</taxon>
    </lineage>
</organism>
<gene>
    <name evidence="2" type="ORF">ACFOLC_15475</name>
</gene>
<feature type="chain" id="PRO_5045101703" description="Secreted protein" evidence="1">
    <location>
        <begin position="19"/>
        <end position="154"/>
    </location>
</feature>
<accession>A0ABV7RSB7</accession>
<name>A0ABV7RSB7_9GAMM</name>
<sequence length="154" mass="17261">MRSMLLLLLAMCSAVAAASEREPPVIPDILQNQEQIRDDAKAGEGIYKDMPERTRDDLLSRSTQLSTLLEGKQWTELNDEQQIEVFNSLEWINAAVMKAEDERLVCEQKKRPGSNLTFKVCKTVAMRRRESEGAKKMVDSLGQCTVGSVCGRGQ</sequence>
<protein>
    <recommendedName>
        <fullName evidence="4">Secreted protein</fullName>
    </recommendedName>
</protein>
<evidence type="ECO:0000256" key="1">
    <source>
        <dbReference type="SAM" id="SignalP"/>
    </source>
</evidence>
<comment type="caution">
    <text evidence="2">The sequence shown here is derived from an EMBL/GenBank/DDBJ whole genome shotgun (WGS) entry which is preliminary data.</text>
</comment>
<evidence type="ECO:0000313" key="2">
    <source>
        <dbReference type="EMBL" id="MFC3552405.1"/>
    </source>
</evidence>
<evidence type="ECO:0000313" key="3">
    <source>
        <dbReference type="Proteomes" id="UP001595740"/>
    </source>
</evidence>
<dbReference type="Proteomes" id="UP001595740">
    <property type="component" value="Unassembled WGS sequence"/>
</dbReference>
<reference evidence="3" key="1">
    <citation type="journal article" date="2019" name="Int. J. Syst. Evol. Microbiol.">
        <title>The Global Catalogue of Microorganisms (GCM) 10K type strain sequencing project: providing services to taxonomists for standard genome sequencing and annotation.</title>
        <authorList>
            <consortium name="The Broad Institute Genomics Platform"/>
            <consortium name="The Broad Institute Genome Sequencing Center for Infectious Disease"/>
            <person name="Wu L."/>
            <person name="Ma J."/>
        </authorList>
    </citation>
    <scope>NUCLEOTIDE SEQUENCE [LARGE SCALE GENOMIC DNA]</scope>
    <source>
        <strain evidence="3">KCTC 42875</strain>
    </source>
</reference>
<feature type="signal peptide" evidence="1">
    <location>
        <begin position="1"/>
        <end position="18"/>
    </location>
</feature>
<proteinExistence type="predicted"/>
<keyword evidence="1" id="KW-0732">Signal</keyword>
<dbReference type="RefSeq" id="WP_386760166.1">
    <property type="nucleotide sequence ID" value="NZ_JBHRXK010000011.1"/>
</dbReference>
<evidence type="ECO:0008006" key="4">
    <source>
        <dbReference type="Google" id="ProtNLM"/>
    </source>
</evidence>